<dbReference type="InterPro" id="IPR036890">
    <property type="entry name" value="HATPase_C_sf"/>
</dbReference>
<keyword evidence="3" id="KW-0902">Two-component regulatory system</keyword>
<dbReference type="InterPro" id="IPR050482">
    <property type="entry name" value="Sensor_HK_TwoCompSys"/>
</dbReference>
<feature type="transmembrane region" description="Helical" evidence="4">
    <location>
        <begin position="129"/>
        <end position="148"/>
    </location>
</feature>
<feature type="transmembrane region" description="Helical" evidence="4">
    <location>
        <begin position="21"/>
        <end position="41"/>
    </location>
</feature>
<evidence type="ECO:0000313" key="6">
    <source>
        <dbReference type="EMBL" id="SCL24350.1"/>
    </source>
</evidence>
<keyword evidence="4" id="KW-0812">Transmembrane</keyword>
<dbReference type="CDD" id="cd16917">
    <property type="entry name" value="HATPase_UhpB-NarQ-NarX-like"/>
    <property type="match status" value="1"/>
</dbReference>
<feature type="transmembrane region" description="Helical" evidence="4">
    <location>
        <begin position="53"/>
        <end position="75"/>
    </location>
</feature>
<dbReference type="SUPFAM" id="SSF55874">
    <property type="entry name" value="ATPase domain of HSP90 chaperone/DNA topoisomerase II/histidine kinase"/>
    <property type="match status" value="1"/>
</dbReference>
<proteinExistence type="predicted"/>
<evidence type="ECO:0000256" key="1">
    <source>
        <dbReference type="ARBA" id="ARBA00022679"/>
    </source>
</evidence>
<dbReference type="EMBL" id="FMHW01000002">
    <property type="protein sequence ID" value="SCL24350.1"/>
    <property type="molecule type" value="Genomic_DNA"/>
</dbReference>
<dbReference type="GO" id="GO:0016020">
    <property type="term" value="C:membrane"/>
    <property type="evidence" value="ECO:0007669"/>
    <property type="project" value="InterPro"/>
</dbReference>
<evidence type="ECO:0000313" key="7">
    <source>
        <dbReference type="Proteomes" id="UP000198959"/>
    </source>
</evidence>
<keyword evidence="1" id="KW-0808">Transferase</keyword>
<feature type="transmembrane region" description="Helical" evidence="4">
    <location>
        <begin position="87"/>
        <end position="109"/>
    </location>
</feature>
<feature type="domain" description="Signal transduction histidine kinase subgroup 3 dimerisation and phosphoacceptor" evidence="5">
    <location>
        <begin position="197"/>
        <end position="263"/>
    </location>
</feature>
<dbReference type="STRING" id="145854.GA0074692_1750"/>
<gene>
    <name evidence="6" type="ORF">GA0074692_1750</name>
</gene>
<dbReference type="Proteomes" id="UP000198959">
    <property type="component" value="Unassembled WGS sequence"/>
</dbReference>
<evidence type="ECO:0000256" key="4">
    <source>
        <dbReference type="SAM" id="Phobius"/>
    </source>
</evidence>
<dbReference type="InterPro" id="IPR011712">
    <property type="entry name" value="Sig_transdc_His_kin_sub3_dim/P"/>
</dbReference>
<dbReference type="RefSeq" id="WP_176738356.1">
    <property type="nucleotide sequence ID" value="NZ_FMHW01000002.1"/>
</dbReference>
<accession>A0A1C6S4H5</accession>
<keyword evidence="2 6" id="KW-0418">Kinase</keyword>
<evidence type="ECO:0000256" key="2">
    <source>
        <dbReference type="ARBA" id="ARBA00022777"/>
    </source>
</evidence>
<protein>
    <submittedName>
        <fullName evidence="6">Two-component system, NarL family, sensor histidine kinase DesK</fullName>
    </submittedName>
</protein>
<feature type="transmembrane region" description="Helical" evidence="4">
    <location>
        <begin position="155"/>
        <end position="176"/>
    </location>
</feature>
<reference evidence="7" key="1">
    <citation type="submission" date="2016-06" db="EMBL/GenBank/DDBJ databases">
        <authorList>
            <person name="Varghese N."/>
            <person name="Submissions Spin"/>
        </authorList>
    </citation>
    <scope>NUCLEOTIDE SEQUENCE [LARGE SCALE GENOMIC DNA]</scope>
    <source>
        <strain evidence="7">DSM 43817</strain>
    </source>
</reference>
<evidence type="ECO:0000259" key="5">
    <source>
        <dbReference type="Pfam" id="PF07730"/>
    </source>
</evidence>
<dbReference type="GO" id="GO:0000155">
    <property type="term" value="F:phosphorelay sensor kinase activity"/>
    <property type="evidence" value="ECO:0007669"/>
    <property type="project" value="InterPro"/>
</dbReference>
<dbReference type="Gene3D" id="1.20.5.1930">
    <property type="match status" value="1"/>
</dbReference>
<sequence>MPTTPAAPDPDRWLRPARATTLVSLASSLWATLFLPLIGVLREPDPVRSVAGALGIVLFAVTQGAAMHAAVTPWLDDRTRRRRRFAFAIAAVLSVPLVAPLAAGVWPSWAWLGATIVGTAPLLGPVRAVLPVTAGTVAVAAAVAVSTGGSVTKHLVIAGGIGIGIAAMNGCQVWFWDLLVNARQGQEARARLAAAEERLRFARDVHDVLGHALTVIALKAELAARLAPVDAERAGREADEVRRLAATALDEVRDAVHGYRRVDLAEQAAAVGQVLRSCGVRSTVLLPDGDLSAGASAQFAAVLREASTNVLRHSRAGWCRIEISVADEVARMTVANDGASAAGPDDRSHGLAGLTERLAAVGGALAVRRDGDVFTVEATVPAAA</sequence>
<keyword evidence="4" id="KW-1133">Transmembrane helix</keyword>
<organism evidence="6 7">
    <name type="scientific">Micromonospora pallida</name>
    <dbReference type="NCBI Taxonomy" id="145854"/>
    <lineage>
        <taxon>Bacteria</taxon>
        <taxon>Bacillati</taxon>
        <taxon>Actinomycetota</taxon>
        <taxon>Actinomycetes</taxon>
        <taxon>Micromonosporales</taxon>
        <taxon>Micromonosporaceae</taxon>
        <taxon>Micromonospora</taxon>
    </lineage>
</organism>
<evidence type="ECO:0000256" key="3">
    <source>
        <dbReference type="ARBA" id="ARBA00023012"/>
    </source>
</evidence>
<dbReference type="AlphaFoldDB" id="A0A1C6S4H5"/>
<name>A0A1C6S4H5_9ACTN</name>
<keyword evidence="4" id="KW-0472">Membrane</keyword>
<keyword evidence="7" id="KW-1185">Reference proteome</keyword>
<dbReference type="Pfam" id="PF07730">
    <property type="entry name" value="HisKA_3"/>
    <property type="match status" value="1"/>
</dbReference>
<dbReference type="GO" id="GO:0046983">
    <property type="term" value="F:protein dimerization activity"/>
    <property type="evidence" value="ECO:0007669"/>
    <property type="project" value="InterPro"/>
</dbReference>
<dbReference type="PANTHER" id="PTHR24421:SF63">
    <property type="entry name" value="SENSOR HISTIDINE KINASE DESK"/>
    <property type="match status" value="1"/>
</dbReference>
<dbReference type="PANTHER" id="PTHR24421">
    <property type="entry name" value="NITRATE/NITRITE SENSOR PROTEIN NARX-RELATED"/>
    <property type="match status" value="1"/>
</dbReference>
<dbReference type="Gene3D" id="3.30.565.10">
    <property type="entry name" value="Histidine kinase-like ATPase, C-terminal domain"/>
    <property type="match status" value="1"/>
</dbReference>